<protein>
    <recommendedName>
        <fullName evidence="4">Pilus assembly protein</fullName>
    </recommendedName>
</protein>
<dbReference type="RefSeq" id="WP_341470511.1">
    <property type="nucleotide sequence ID" value="NZ_CP128400.1"/>
</dbReference>
<keyword evidence="1" id="KW-1133">Transmembrane helix</keyword>
<keyword evidence="3" id="KW-1185">Reference proteome</keyword>
<name>A0ABY9B7F5_9CHLR</name>
<organism evidence="2 3">
    <name type="scientific">Candidatus Chlorohelix allophototropha</name>
    <dbReference type="NCBI Taxonomy" id="3003348"/>
    <lineage>
        <taxon>Bacteria</taxon>
        <taxon>Bacillati</taxon>
        <taxon>Chloroflexota</taxon>
        <taxon>Chloroflexia</taxon>
        <taxon>Candidatus Chloroheliales</taxon>
        <taxon>Candidatus Chloroheliaceae</taxon>
        <taxon>Candidatus Chlorohelix</taxon>
    </lineage>
</organism>
<dbReference type="Proteomes" id="UP001431572">
    <property type="component" value="Chromosome 2"/>
</dbReference>
<reference evidence="2" key="1">
    <citation type="journal article" date="2024" name="Nature">
        <title>Anoxygenic phototroph of the Chloroflexota uses a type I reaction centre.</title>
        <authorList>
            <person name="Tsuji J.M."/>
            <person name="Shaw N.A."/>
            <person name="Nagashima S."/>
            <person name="Venkiteswaran J.J."/>
            <person name="Schiff S.L."/>
            <person name="Watanabe T."/>
            <person name="Fukui M."/>
            <person name="Hanada S."/>
            <person name="Tank M."/>
            <person name="Neufeld J.D."/>
        </authorList>
    </citation>
    <scope>NUCLEOTIDE SEQUENCE</scope>
    <source>
        <strain evidence="2">L227-S17</strain>
    </source>
</reference>
<evidence type="ECO:0000256" key="1">
    <source>
        <dbReference type="SAM" id="Phobius"/>
    </source>
</evidence>
<proteinExistence type="predicted"/>
<gene>
    <name evidence="2" type="ORF">OZ401_004220</name>
</gene>
<dbReference type="EMBL" id="CP128400">
    <property type="protein sequence ID" value="WJW68606.1"/>
    <property type="molecule type" value="Genomic_DNA"/>
</dbReference>
<accession>A0ABY9B7F5</accession>
<feature type="transmembrane region" description="Helical" evidence="1">
    <location>
        <begin position="29"/>
        <end position="50"/>
    </location>
</feature>
<evidence type="ECO:0000313" key="3">
    <source>
        <dbReference type="Proteomes" id="UP001431572"/>
    </source>
</evidence>
<keyword evidence="1" id="KW-0812">Transmembrane</keyword>
<keyword evidence="1" id="KW-0472">Membrane</keyword>
<sequence>MITLRDLLKNKVTVEKKSGLLPRLQGQGLVEYALVLMFVAIVVIAILVFLGPQIGTMFSSVTKSLS</sequence>
<evidence type="ECO:0008006" key="4">
    <source>
        <dbReference type="Google" id="ProtNLM"/>
    </source>
</evidence>
<evidence type="ECO:0000313" key="2">
    <source>
        <dbReference type="EMBL" id="WJW68606.1"/>
    </source>
</evidence>